<dbReference type="GO" id="GO:0005634">
    <property type="term" value="C:nucleus"/>
    <property type="evidence" value="ECO:0007669"/>
    <property type="project" value="UniProtKB-SubCell"/>
</dbReference>
<dbReference type="InterPro" id="IPR003265">
    <property type="entry name" value="HhH-GPD_domain"/>
</dbReference>
<comment type="subcellular location">
    <subcellularLocation>
        <location evidence="2">Nucleus</location>
    </subcellularLocation>
</comment>
<accession>A0A9P0ZZ28</accession>
<dbReference type="Pfam" id="PF15629">
    <property type="entry name" value="Perm-CXXC"/>
    <property type="match status" value="1"/>
</dbReference>
<feature type="region of interest" description="Disordered" evidence="10">
    <location>
        <begin position="430"/>
        <end position="463"/>
    </location>
</feature>
<evidence type="ECO:0000256" key="3">
    <source>
        <dbReference type="ARBA" id="ARBA00005646"/>
    </source>
</evidence>
<feature type="compositionally biased region" description="Basic and acidic residues" evidence="10">
    <location>
        <begin position="1315"/>
        <end position="1325"/>
    </location>
</feature>
<comment type="cofactor">
    <cofactor evidence="1">
        <name>[4Fe-4S] cluster</name>
        <dbReference type="ChEBI" id="CHEBI:49883"/>
    </cofactor>
</comment>
<feature type="domain" description="HhH-GPD" evidence="11">
    <location>
        <begin position="1462"/>
        <end position="1630"/>
    </location>
</feature>
<comment type="similarity">
    <text evidence="3">Belongs to the DNA glycosylase family. DEMETER subfamily.</text>
</comment>
<feature type="region of interest" description="Disordered" evidence="10">
    <location>
        <begin position="476"/>
        <end position="500"/>
    </location>
</feature>
<evidence type="ECO:0000259" key="11">
    <source>
        <dbReference type="SMART" id="SM00478"/>
    </source>
</evidence>
<dbReference type="PANTHER" id="PTHR46213:SF13">
    <property type="entry name" value="DEMETER-LIKE PROTEIN 2-RELATED"/>
    <property type="match status" value="1"/>
</dbReference>
<evidence type="ECO:0000256" key="7">
    <source>
        <dbReference type="ARBA" id="ARBA00023014"/>
    </source>
</evidence>
<keyword evidence="8" id="KW-0238">DNA-binding</keyword>
<keyword evidence="4" id="KW-0004">4Fe-4S</keyword>
<dbReference type="GO" id="GO:0046872">
    <property type="term" value="F:metal ion binding"/>
    <property type="evidence" value="ECO:0007669"/>
    <property type="project" value="UniProtKB-KW"/>
</dbReference>
<dbReference type="CDD" id="cd00056">
    <property type="entry name" value="ENDO3c"/>
    <property type="match status" value="1"/>
</dbReference>
<dbReference type="EMBL" id="CAMAPE010000074">
    <property type="protein sequence ID" value="CAH9117702.1"/>
    <property type="molecule type" value="Genomic_DNA"/>
</dbReference>
<feature type="region of interest" description="Disordered" evidence="10">
    <location>
        <begin position="522"/>
        <end position="550"/>
    </location>
</feature>
<evidence type="ECO:0000256" key="6">
    <source>
        <dbReference type="ARBA" id="ARBA00023004"/>
    </source>
</evidence>
<dbReference type="Pfam" id="PF15628">
    <property type="entry name" value="RRM_DME"/>
    <property type="match status" value="1"/>
</dbReference>
<dbReference type="SMART" id="SM00525">
    <property type="entry name" value="FES"/>
    <property type="match status" value="1"/>
</dbReference>
<feature type="region of interest" description="Disordered" evidence="10">
    <location>
        <begin position="1301"/>
        <end position="1337"/>
    </location>
</feature>
<organism evidence="12 13">
    <name type="scientific">Cuscuta europaea</name>
    <name type="common">European dodder</name>
    <dbReference type="NCBI Taxonomy" id="41803"/>
    <lineage>
        <taxon>Eukaryota</taxon>
        <taxon>Viridiplantae</taxon>
        <taxon>Streptophyta</taxon>
        <taxon>Embryophyta</taxon>
        <taxon>Tracheophyta</taxon>
        <taxon>Spermatophyta</taxon>
        <taxon>Magnoliopsida</taxon>
        <taxon>eudicotyledons</taxon>
        <taxon>Gunneridae</taxon>
        <taxon>Pentapetalae</taxon>
        <taxon>asterids</taxon>
        <taxon>lamiids</taxon>
        <taxon>Solanales</taxon>
        <taxon>Convolvulaceae</taxon>
        <taxon>Cuscuteae</taxon>
        <taxon>Cuscuta</taxon>
        <taxon>Cuscuta subgen. Cuscuta</taxon>
    </lineage>
</organism>
<dbReference type="Gene3D" id="1.10.1670.10">
    <property type="entry name" value="Helix-hairpin-Helix base-excision DNA repair enzymes (C-terminal)"/>
    <property type="match status" value="1"/>
</dbReference>
<dbReference type="InterPro" id="IPR028925">
    <property type="entry name" value="RRM_DME"/>
</dbReference>
<evidence type="ECO:0000313" key="13">
    <source>
        <dbReference type="Proteomes" id="UP001152484"/>
    </source>
</evidence>
<dbReference type="GO" id="GO:0019104">
    <property type="term" value="F:DNA N-glycosylase activity"/>
    <property type="evidence" value="ECO:0007669"/>
    <property type="project" value="InterPro"/>
</dbReference>
<evidence type="ECO:0000256" key="9">
    <source>
        <dbReference type="ARBA" id="ARBA00023242"/>
    </source>
</evidence>
<evidence type="ECO:0000256" key="1">
    <source>
        <dbReference type="ARBA" id="ARBA00001966"/>
    </source>
</evidence>
<sequence>MDSGIGGWIPDLKTNSAAASWVPPTPAKPSFTPLFDPICKSGNENTHQVQPHTHQVSLDFCLSPAHVQGQGFQKLLYSQNEECLRTMSYGNLLALAESANKHKAFSSLFSSHNTGGSASCSRATLNLNFPPVGDADSSSSITSFQQFPPISPPGVQNRGIALNLNTNEMQVPRYMEEGNDTLQEKVELSVLVKEVAADLAENQKPDKGGEVGTEVYDKTPQHKPRRKKHRPKVVVEGKARSRCTPRTPSNTPGTEEESKTKRRRRTNMQRKVVEKPATAATTPSDEGPNVINHLPASTTPNETSKVGRKRCKRKQGPAATTPTCEGSIVIDLDTDSDESLQVGTRHPAGPPAAAAKEASNITTYLENMPTGSNHAKRKYGRKNQGSKSKKCYNMGEEGCRETTTSRPEAVSRPKRMNMCKRSIYFPHYDGNEDFPDPSPYPAGKSPETTTSRPEADSRPKRMKKCKRSIYFPHYDIKKDFPDPSPYPAGKSPETTTSRPEAVSCLKRMNTCKRSIYFPHYDANEDFPDPSPYPAGKSPETTTSQPEAVSRPKRMNICKRSIYFPHCDANEDFPDLSSYPAGKSPETTTSRPEAVSRSKRTCKRSIFPPHNDTNEGFPNPSSNPAGKFHVLQQLFQQEQKDDAQLTEVDIAYEDTNRMNSQIRKSLLQPGIQVPLDPSTPSKFDPSYDHLMMAGHQVRGKCKFIFSDDRDKSMYVGPQCLKGSHNSSSNFRSHNVFSTERATVSESKTWQDSSFAEEEKYNTNVAGLHWNSLQAYKQFLSLDRDMMDRISGMHFPTIHKNKRTEKGHVPASPCAKSMETEAHHMTHACQFEEGASLAKKAASGSPPPMHLPTLNIDMLKRKRSKGLTRVCDAASLDEIYNPFPNSSSRKAAAKQKQQQMTMFNDSCMIMGTHVADACLTMVTKKHAKRNSLNGHLPALTWKDISPIDEIVQRLRCLNINDDHQGRYNLGTGNAKYQRETSLVLYRRDGTIAPFVEVKKRRPRPKVDLDDETTRVWKLLLQDINSQGIDGTDEEKAKWWEEERKVFRGRADSFIARMRLVQGDRRFSPWKGSVVDSVVGVFLTQNVSDHLSSSAFMSLAARFPLKSNTRAEFHGERTNVIVEEPVCVMDPDEKITWHQGPSNKPTPGQDSMALRDTGGNEEVINSELTEDTLDFVMSTERSTAKGFSSEKYRDVYHGLTLDRPASWTNKEEASSHSSQTETDIVLSSQNSGVFSQSSVDSSRVQTADRKESTILSSTKSFVQLLEMAGTSMLHGVYHQENSLVNMDMLNQGTDYSMELQKNREDGRGSLDTIASCSTDDKLPGEHYAPEQSDSSTKSLNQATNQEIQLLPGQTDKPCSSNQIEMNVRIENNPTTGFNLPIHTEESNYYVPLDHKCPTSLEIQVITERAGSSIVRSQSISDGQNNRNLDTVDRMSSKTSRSKGGRPRREKEELVNWDILREEAQASGKKREKTMNTSDSLDWEAVRCANVHEIAETIKERGMNNMLAERIQEFLNRLVKEHGSTDLEWLRDVPPDKAKEYLLSFRGLGLKSVECVRLLTLHHLAFPVDTNVGRIAVRLGWVPLQPLPESLQLHLLELYPILESIQKYLWPRLCKLDQGTLYELHYHMITFGKVFCTKSKPNCNACPMRGECRHFASAFASARLALPAAPEEKKIVKAIESRPTQQNPRDNISLLQLSLPESSSYPETVAQYGGSNSQPIIEEPATPEPIVEIPDTPVQEQTPDIEDAYNDDSNEIPTINLNLIQFAQNVKMFVQNSMELNHVEMSNALVALTPEAASIPMPKLKNISRLRTEHHVYELPDHHPLLDGLEKRDPDDPCSYLLAIWTPGETASSIQPPERLCNSQELGKLCHEETCFACNSFREAESQTVRGTILIPCRTAMRGSFPLNGTYFQVNEVFADHESSLNPIDVPRDWLWDLHRKTVFFGTSIPTIFKGLSTEDIQHCFWRGYVCVRGFERKTRAPRPLMARLHFPASKMAKTKMSTDETKA</sequence>
<evidence type="ECO:0000256" key="4">
    <source>
        <dbReference type="ARBA" id="ARBA00022485"/>
    </source>
</evidence>
<feature type="region of interest" description="Disordered" evidence="10">
    <location>
        <begin position="338"/>
        <end position="357"/>
    </location>
</feature>
<gene>
    <name evidence="12" type="ORF">CEURO_LOCUS21646</name>
</gene>
<feature type="compositionally biased region" description="Basic and acidic residues" evidence="10">
    <location>
        <begin position="201"/>
        <end position="220"/>
    </location>
</feature>
<dbReference type="FunFam" id="1.10.1670.10:FF:000004">
    <property type="entry name" value="DNA glycosylase/AP lyase ROS1"/>
    <property type="match status" value="1"/>
</dbReference>
<feature type="compositionally biased region" description="Polar residues" evidence="10">
    <location>
        <begin position="1411"/>
        <end position="1425"/>
    </location>
</feature>
<keyword evidence="7" id="KW-0411">Iron-sulfur</keyword>
<keyword evidence="5" id="KW-0479">Metal-binding</keyword>
<evidence type="ECO:0000256" key="2">
    <source>
        <dbReference type="ARBA" id="ARBA00004123"/>
    </source>
</evidence>
<evidence type="ECO:0000256" key="10">
    <source>
        <dbReference type="SAM" id="MobiDB-lite"/>
    </source>
</evidence>
<evidence type="ECO:0000256" key="5">
    <source>
        <dbReference type="ARBA" id="ARBA00022723"/>
    </source>
</evidence>
<dbReference type="GO" id="GO:0141166">
    <property type="term" value="P:chromosomal 5-methylcytosine DNA demethylation pathway"/>
    <property type="evidence" value="ECO:0007669"/>
    <property type="project" value="InterPro"/>
</dbReference>
<keyword evidence="9" id="KW-0539">Nucleus</keyword>
<feature type="region of interest" description="Disordered" evidence="10">
    <location>
        <begin position="574"/>
        <end position="624"/>
    </location>
</feature>
<keyword evidence="13" id="KW-1185">Reference proteome</keyword>
<dbReference type="InterPro" id="IPR011257">
    <property type="entry name" value="DNA_glycosylase"/>
</dbReference>
<feature type="compositionally biased region" description="Polar residues" evidence="10">
    <location>
        <begin position="1328"/>
        <end position="1337"/>
    </location>
</feature>
<feature type="compositionally biased region" description="Basic residues" evidence="10">
    <location>
        <begin position="306"/>
        <end position="315"/>
    </location>
</feature>
<feature type="compositionally biased region" description="Polar residues" evidence="10">
    <location>
        <begin position="1136"/>
        <end position="1146"/>
    </location>
</feature>
<dbReference type="SMART" id="SM00478">
    <property type="entry name" value="ENDO3c"/>
    <property type="match status" value="1"/>
</dbReference>
<evidence type="ECO:0000256" key="8">
    <source>
        <dbReference type="ARBA" id="ARBA00023125"/>
    </source>
</evidence>
<dbReference type="PANTHER" id="PTHR46213">
    <property type="entry name" value="TRANSCRIPTIONAL ACTIVATOR DEMETER"/>
    <property type="match status" value="1"/>
</dbReference>
<dbReference type="InterPro" id="IPR028924">
    <property type="entry name" value="Perm-CXXC"/>
</dbReference>
<dbReference type="InterPro" id="IPR044811">
    <property type="entry name" value="DME/ROS1"/>
</dbReference>
<dbReference type="InterPro" id="IPR003651">
    <property type="entry name" value="Endonuclease3_FeS-loop_motif"/>
</dbReference>
<dbReference type="Gene3D" id="1.10.340.30">
    <property type="entry name" value="Hypothetical protein, domain 2"/>
    <property type="match status" value="1"/>
</dbReference>
<dbReference type="GO" id="GO:0035514">
    <property type="term" value="F:DNA demethylase activity"/>
    <property type="evidence" value="ECO:0007669"/>
    <property type="project" value="InterPro"/>
</dbReference>
<feature type="compositionally biased region" description="Polar residues" evidence="10">
    <location>
        <begin position="244"/>
        <end position="253"/>
    </location>
</feature>
<feature type="compositionally biased region" description="Polar residues" evidence="10">
    <location>
        <begin position="613"/>
        <end position="623"/>
    </location>
</feature>
<dbReference type="InterPro" id="IPR023170">
    <property type="entry name" value="HhH_base_excis_C"/>
</dbReference>
<feature type="region of interest" description="Disordered" evidence="10">
    <location>
        <begin position="366"/>
        <end position="414"/>
    </location>
</feature>
<evidence type="ECO:0000313" key="12">
    <source>
        <dbReference type="EMBL" id="CAH9117702.1"/>
    </source>
</evidence>
<keyword evidence="6" id="KW-0408">Iron</keyword>
<comment type="caution">
    <text evidence="12">The sequence shown here is derived from an EMBL/GenBank/DDBJ whole genome shotgun (WGS) entry which is preliminary data.</text>
</comment>
<feature type="region of interest" description="Disordered" evidence="10">
    <location>
        <begin position="1411"/>
        <end position="1448"/>
    </location>
</feature>
<dbReference type="GO" id="GO:0006284">
    <property type="term" value="P:base-excision repair"/>
    <property type="evidence" value="ECO:0007669"/>
    <property type="project" value="InterPro"/>
</dbReference>
<dbReference type="GO" id="GO:0003677">
    <property type="term" value="F:DNA binding"/>
    <property type="evidence" value="ECO:0007669"/>
    <property type="project" value="UniProtKB-KW"/>
</dbReference>
<feature type="region of interest" description="Disordered" evidence="10">
    <location>
        <begin position="1130"/>
        <end position="1153"/>
    </location>
</feature>
<name>A0A9P0ZZ28_CUSEU</name>
<dbReference type="SUPFAM" id="SSF48150">
    <property type="entry name" value="DNA-glycosylase"/>
    <property type="match status" value="1"/>
</dbReference>
<proteinExistence type="inferred from homology"/>
<protein>
    <recommendedName>
        <fullName evidence="11">HhH-GPD domain-containing protein</fullName>
    </recommendedName>
</protein>
<dbReference type="Proteomes" id="UP001152484">
    <property type="component" value="Unassembled WGS sequence"/>
</dbReference>
<feature type="compositionally biased region" description="Polar residues" evidence="10">
    <location>
        <begin position="295"/>
        <end position="304"/>
    </location>
</feature>
<feature type="compositionally biased region" description="Basic residues" evidence="10">
    <location>
        <begin position="221"/>
        <end position="232"/>
    </location>
</feature>
<reference evidence="12" key="1">
    <citation type="submission" date="2022-07" db="EMBL/GenBank/DDBJ databases">
        <authorList>
            <person name="Macas J."/>
            <person name="Novak P."/>
            <person name="Neumann P."/>
        </authorList>
    </citation>
    <scope>NUCLEOTIDE SEQUENCE</scope>
</reference>
<dbReference type="GO" id="GO:0003906">
    <property type="term" value="F:DNA-(apurinic or apyrimidinic site) endonuclease activity"/>
    <property type="evidence" value="ECO:0007669"/>
    <property type="project" value="UniProtKB-ARBA"/>
</dbReference>
<dbReference type="OrthoDB" id="5607at2759"/>
<dbReference type="GO" id="GO:0051539">
    <property type="term" value="F:4 iron, 4 sulfur cluster binding"/>
    <property type="evidence" value="ECO:0007669"/>
    <property type="project" value="UniProtKB-KW"/>
</dbReference>
<feature type="region of interest" description="Disordered" evidence="10">
    <location>
        <begin position="199"/>
        <end position="329"/>
    </location>
</feature>